<feature type="domain" description="N-acetyltransferase" evidence="3">
    <location>
        <begin position="1"/>
        <end position="170"/>
    </location>
</feature>
<keyword evidence="2 4" id="KW-0012">Acyltransferase</keyword>
<dbReference type="GO" id="GO:0035447">
    <property type="term" value="F:mycothiol synthase activity"/>
    <property type="evidence" value="ECO:0007669"/>
    <property type="project" value="UniProtKB-EC"/>
</dbReference>
<dbReference type="InterPro" id="IPR016181">
    <property type="entry name" value="Acyl_CoA_acyltransferase"/>
</dbReference>
<keyword evidence="1 4" id="KW-0808">Transferase</keyword>
<evidence type="ECO:0000256" key="2">
    <source>
        <dbReference type="ARBA" id="ARBA00023315"/>
    </source>
</evidence>
<name>A0ABX8EJN2_9ACTN</name>
<organism evidence="4 5">
    <name type="scientific">Nocardioides aquaticus</name>
    <dbReference type="NCBI Taxonomy" id="160826"/>
    <lineage>
        <taxon>Bacteria</taxon>
        <taxon>Bacillati</taxon>
        <taxon>Actinomycetota</taxon>
        <taxon>Actinomycetes</taxon>
        <taxon>Propionibacteriales</taxon>
        <taxon>Nocardioidaceae</taxon>
        <taxon>Nocardioides</taxon>
    </lineage>
</organism>
<dbReference type="EMBL" id="CP075371">
    <property type="protein sequence ID" value="QVT80730.1"/>
    <property type="molecule type" value="Genomic_DNA"/>
</dbReference>
<proteinExistence type="predicted"/>
<dbReference type="PROSITE" id="PS51186">
    <property type="entry name" value="GNAT"/>
    <property type="match status" value="1"/>
</dbReference>
<dbReference type="Pfam" id="PF00583">
    <property type="entry name" value="Acetyltransf_1"/>
    <property type="match status" value="1"/>
</dbReference>
<gene>
    <name evidence="4" type="primary">mshD_7</name>
    <name evidence="4" type="ORF">ENKNEFLB_03130</name>
</gene>
<dbReference type="Gene3D" id="3.40.630.30">
    <property type="match status" value="1"/>
</dbReference>
<dbReference type="CDD" id="cd04301">
    <property type="entry name" value="NAT_SF"/>
    <property type="match status" value="1"/>
</dbReference>
<evidence type="ECO:0000256" key="1">
    <source>
        <dbReference type="ARBA" id="ARBA00022679"/>
    </source>
</evidence>
<dbReference type="SUPFAM" id="SSF55729">
    <property type="entry name" value="Acyl-CoA N-acyltransferases (Nat)"/>
    <property type="match status" value="2"/>
</dbReference>
<dbReference type="PANTHER" id="PTHR43877">
    <property type="entry name" value="AMINOALKYLPHOSPHONATE N-ACETYLTRANSFERASE-RELATED-RELATED"/>
    <property type="match status" value="1"/>
</dbReference>
<evidence type="ECO:0000313" key="5">
    <source>
        <dbReference type="Proteomes" id="UP000679307"/>
    </source>
</evidence>
<sequence>MEIRPVDLADDALMAQLHGVSERALRLGRPDAPVWSLADFLGAMRSPDSGERSYLLAARLPGDPDRVVGWGVLYLFLLDNLEKAYLEVQVDPAHARRGVGTALVGELERLAVEEGRTLLLTDTKLPADEQESHGYRRFLERLGYSFSNVEVVRHAPLPVPDADLDAWAAQAARKAGGYEVRTLVNEVPPELAASLGELMGLLAVDAPTGAVDFEAETMTPERLDERLAASRAMGRDLYETVALAPDGTVAAQSTLSVPTDGTTTAWQWGTFVHREHRGRSLGLAVKTANLRAVQADHPELRRVTTQNAETNEWMIAINELMGFRPVEVSAEFLKHA</sequence>
<dbReference type="InterPro" id="IPR050832">
    <property type="entry name" value="Bact_Acetyltransf"/>
</dbReference>
<dbReference type="EC" id="2.3.1.189" evidence="4"/>
<evidence type="ECO:0000259" key="3">
    <source>
        <dbReference type="PROSITE" id="PS51186"/>
    </source>
</evidence>
<accession>A0ABX8EJN2</accession>
<dbReference type="RefSeq" id="WP_214056232.1">
    <property type="nucleotide sequence ID" value="NZ_BAAAHS010000164.1"/>
</dbReference>
<keyword evidence="5" id="KW-1185">Reference proteome</keyword>
<evidence type="ECO:0000313" key="4">
    <source>
        <dbReference type="EMBL" id="QVT80730.1"/>
    </source>
</evidence>
<protein>
    <submittedName>
        <fullName evidence="4">Mycothiol acetyltransferase</fullName>
        <ecNumber evidence="4">2.3.1.189</ecNumber>
    </submittedName>
</protein>
<dbReference type="InterPro" id="IPR000182">
    <property type="entry name" value="GNAT_dom"/>
</dbReference>
<dbReference type="Proteomes" id="UP000679307">
    <property type="component" value="Chromosome"/>
</dbReference>
<reference evidence="4 5" key="1">
    <citation type="submission" date="2021-05" db="EMBL/GenBank/DDBJ databases">
        <title>Complete genome of Nocardioides aquaticus KCTC 9944T isolated from meromictic and hypersaline Ekho Lake, Antarctica.</title>
        <authorList>
            <person name="Hwang K."/>
            <person name="Kim K.M."/>
            <person name="Choe H."/>
        </authorList>
    </citation>
    <scope>NUCLEOTIDE SEQUENCE [LARGE SCALE GENOMIC DNA]</scope>
    <source>
        <strain evidence="4 5">KCTC 9944</strain>
    </source>
</reference>